<dbReference type="EMBL" id="JAQSDF010000006">
    <property type="protein sequence ID" value="MDI1230227.1"/>
    <property type="molecule type" value="Genomic_DNA"/>
</dbReference>
<keyword evidence="1" id="KW-0012">Acyltransferase</keyword>
<sequence length="261" mass="30102">MTINIIDHFNEYFEMVPAISDELKLEVYKLRYQVYCIENLFLNPGHYPDNLEVDDFDPQSVHYLIRHRKSGEYAATTRLILPGTDNPEKLFPLELYCEIDNSGVMQPINREHLGEVSRFCVSKEFKKRKNETHTLAAIGPDQQDYFTSDERRAFPLISLALIACVIKVSHENDIRYLYATMERSLLQFLSALGINFIKIGPQGDYHGPRWPTVIKITDLLDCVAEKKPNIWNFLTNEGSFGQTRPIEKPSKAVRSNSWVGT</sequence>
<dbReference type="InterPro" id="IPR016181">
    <property type="entry name" value="Acyl_CoA_acyltransferase"/>
</dbReference>
<evidence type="ECO:0000313" key="1">
    <source>
        <dbReference type="EMBL" id="MDI1230227.1"/>
    </source>
</evidence>
<keyword evidence="2" id="KW-1185">Reference proteome</keyword>
<dbReference type="Pfam" id="PF13444">
    <property type="entry name" value="Acetyltransf_5"/>
    <property type="match status" value="1"/>
</dbReference>
<dbReference type="NCBIfam" id="TIGR03694">
    <property type="entry name" value="exosort_acyl"/>
    <property type="match status" value="1"/>
</dbReference>
<reference evidence="1" key="1">
    <citation type="submission" date="2023-01" db="EMBL/GenBank/DDBJ databases">
        <title>Biogeochemical cycle of methane in antarctic sediments.</title>
        <authorList>
            <person name="Roldan D.M."/>
            <person name="Menes R.J."/>
        </authorList>
    </citation>
    <scope>NUCLEOTIDE SEQUENCE [LARGE SCALE GENOMIC DNA]</scope>
    <source>
        <strain evidence="1">K-2018 MAG008</strain>
    </source>
</reference>
<dbReference type="AlphaFoldDB" id="A0AA43TKN7"/>
<accession>A0AA43TKN7</accession>
<name>A0AA43TKN7_9GAMM</name>
<protein>
    <submittedName>
        <fullName evidence="1">PEP-CTERM/exosortase system-associated acyltransferase</fullName>
    </submittedName>
</protein>
<proteinExistence type="predicted"/>
<comment type="caution">
    <text evidence="1">The sequence shown here is derived from an EMBL/GenBank/DDBJ whole genome shotgun (WGS) entry which is preliminary data.</text>
</comment>
<dbReference type="SUPFAM" id="SSF55729">
    <property type="entry name" value="Acyl-CoA N-acyltransferases (Nat)"/>
    <property type="match status" value="1"/>
</dbReference>
<keyword evidence="1" id="KW-0808">Transferase</keyword>
<dbReference type="InterPro" id="IPR022484">
    <property type="entry name" value="PEP-CTERM/exosrtase_acylTfrase"/>
</dbReference>
<dbReference type="Gene3D" id="3.40.630.30">
    <property type="match status" value="1"/>
</dbReference>
<evidence type="ECO:0000313" key="2">
    <source>
        <dbReference type="Proteomes" id="UP001160519"/>
    </source>
</evidence>
<dbReference type="GO" id="GO:0016746">
    <property type="term" value="F:acyltransferase activity"/>
    <property type="evidence" value="ECO:0007669"/>
    <property type="project" value="UniProtKB-KW"/>
</dbReference>
<dbReference type="Proteomes" id="UP001160519">
    <property type="component" value="Unassembled WGS sequence"/>
</dbReference>
<organism evidence="1 2">
    <name type="scientific">Candidatus Methylobacter titanis</name>
    <dbReference type="NCBI Taxonomy" id="3053457"/>
    <lineage>
        <taxon>Bacteria</taxon>
        <taxon>Pseudomonadati</taxon>
        <taxon>Pseudomonadota</taxon>
        <taxon>Gammaproteobacteria</taxon>
        <taxon>Methylococcales</taxon>
        <taxon>Methylococcaceae</taxon>
        <taxon>Methylobacter</taxon>
    </lineage>
</organism>
<gene>
    <name evidence="1" type="ORF">PSU93_03645</name>
</gene>